<reference evidence="8" key="2">
    <citation type="submission" date="2021-04" db="EMBL/GenBank/DDBJ databases">
        <authorList>
            <person name="Gilroy R."/>
        </authorList>
    </citation>
    <scope>NUCLEOTIDE SEQUENCE</scope>
    <source>
        <strain evidence="8">CHK169-2315</strain>
    </source>
</reference>
<evidence type="ECO:0000256" key="3">
    <source>
        <dbReference type="ARBA" id="ARBA00023002"/>
    </source>
</evidence>
<comment type="catalytic activity">
    <reaction evidence="6">
        <text>precorrin-2 + NAD(+) = sirohydrochlorin + NADH + 2 H(+)</text>
        <dbReference type="Rhea" id="RHEA:15613"/>
        <dbReference type="ChEBI" id="CHEBI:15378"/>
        <dbReference type="ChEBI" id="CHEBI:57540"/>
        <dbReference type="ChEBI" id="CHEBI:57945"/>
        <dbReference type="ChEBI" id="CHEBI:58351"/>
        <dbReference type="ChEBI" id="CHEBI:58827"/>
        <dbReference type="EC" id="1.3.1.76"/>
    </reaction>
</comment>
<proteinExistence type="predicted"/>
<organism evidence="8 9">
    <name type="scientific">Candidatus Pseudogracilibacillus intestinigallinarum</name>
    <dbReference type="NCBI Taxonomy" id="2838742"/>
    <lineage>
        <taxon>Bacteria</taxon>
        <taxon>Bacillati</taxon>
        <taxon>Bacillota</taxon>
        <taxon>Bacilli</taxon>
        <taxon>Bacillales</taxon>
        <taxon>Bacillaceae</taxon>
        <taxon>Pseudogracilibacillus</taxon>
    </lineage>
</organism>
<gene>
    <name evidence="8" type="ORF">H9895_07300</name>
</gene>
<evidence type="ECO:0000256" key="4">
    <source>
        <dbReference type="ARBA" id="ARBA00023027"/>
    </source>
</evidence>
<dbReference type="EMBL" id="DXHX01000116">
    <property type="protein sequence ID" value="HIV74864.1"/>
    <property type="molecule type" value="Genomic_DNA"/>
</dbReference>
<sequence length="150" mass="16865">MAYYPIWINFSARKILVVGGGKIAERKVTSFVGLGANIELISPQITARLNQFVVQGEVQWRERQYENGDEKEAFYVIAATNDRQLNEKIVQSCAPYQLTLNVSDHTASNTMMAAMIKTEQIQVAVSTNGKQPILAKKVRDDIRTFLKEGE</sequence>
<dbReference type="Gene3D" id="3.40.50.720">
    <property type="entry name" value="NAD(P)-binding Rossmann-like Domain"/>
    <property type="match status" value="1"/>
</dbReference>
<dbReference type="GO" id="GO:0004325">
    <property type="term" value="F:ferrochelatase activity"/>
    <property type="evidence" value="ECO:0007669"/>
    <property type="project" value="InterPro"/>
</dbReference>
<dbReference type="InterPro" id="IPR028281">
    <property type="entry name" value="Sirohaem_synthase_central"/>
</dbReference>
<protein>
    <recommendedName>
        <fullName evidence="2">precorrin-2 dehydrogenase</fullName>
        <ecNumber evidence="2">1.3.1.76</ecNumber>
    </recommendedName>
</protein>
<dbReference type="PANTHER" id="PTHR35330:SF1">
    <property type="entry name" value="SIROHEME BIOSYNTHESIS PROTEIN MET8"/>
    <property type="match status" value="1"/>
</dbReference>
<name>A0A9D1PM96_9BACI</name>
<dbReference type="Pfam" id="PF13241">
    <property type="entry name" value="NAD_binding_7"/>
    <property type="match status" value="1"/>
</dbReference>
<dbReference type="SUPFAM" id="SSF51735">
    <property type="entry name" value="NAD(P)-binding Rossmann-fold domains"/>
    <property type="match status" value="1"/>
</dbReference>
<evidence type="ECO:0000313" key="9">
    <source>
        <dbReference type="Proteomes" id="UP000823937"/>
    </source>
</evidence>
<dbReference type="EC" id="1.3.1.76" evidence="2"/>
<dbReference type="InterPro" id="IPR028161">
    <property type="entry name" value="Met8-like"/>
</dbReference>
<dbReference type="SUPFAM" id="SSF75615">
    <property type="entry name" value="Siroheme synthase middle domains-like"/>
    <property type="match status" value="1"/>
</dbReference>
<dbReference type="InterPro" id="IPR036291">
    <property type="entry name" value="NAD(P)-bd_dom_sf"/>
</dbReference>
<keyword evidence="3" id="KW-0560">Oxidoreductase</keyword>
<comment type="caution">
    <text evidence="8">The sequence shown here is derived from an EMBL/GenBank/DDBJ whole genome shotgun (WGS) entry which is preliminary data.</text>
</comment>
<evidence type="ECO:0000256" key="6">
    <source>
        <dbReference type="ARBA" id="ARBA00047561"/>
    </source>
</evidence>
<dbReference type="Pfam" id="PF14824">
    <property type="entry name" value="Sirohm_synth_M"/>
    <property type="match status" value="1"/>
</dbReference>
<keyword evidence="4" id="KW-0520">NAD</keyword>
<accession>A0A9D1PM96</accession>
<dbReference type="GO" id="GO:0019354">
    <property type="term" value="P:siroheme biosynthetic process"/>
    <property type="evidence" value="ECO:0007669"/>
    <property type="project" value="InterPro"/>
</dbReference>
<evidence type="ECO:0000259" key="7">
    <source>
        <dbReference type="Pfam" id="PF14824"/>
    </source>
</evidence>
<feature type="domain" description="Siroheme synthase central" evidence="7">
    <location>
        <begin position="121"/>
        <end position="143"/>
    </location>
</feature>
<keyword evidence="5" id="KW-0627">Porphyrin biosynthesis</keyword>
<dbReference type="Proteomes" id="UP000823937">
    <property type="component" value="Unassembled WGS sequence"/>
</dbReference>
<dbReference type="AlphaFoldDB" id="A0A9D1PM96"/>
<dbReference type="PANTHER" id="PTHR35330">
    <property type="entry name" value="SIROHEME BIOSYNTHESIS PROTEIN MET8"/>
    <property type="match status" value="1"/>
</dbReference>
<evidence type="ECO:0000256" key="5">
    <source>
        <dbReference type="ARBA" id="ARBA00023244"/>
    </source>
</evidence>
<evidence type="ECO:0000256" key="1">
    <source>
        <dbReference type="ARBA" id="ARBA00005010"/>
    </source>
</evidence>
<dbReference type="GO" id="GO:0043115">
    <property type="term" value="F:precorrin-2 dehydrogenase activity"/>
    <property type="evidence" value="ECO:0007669"/>
    <property type="project" value="UniProtKB-EC"/>
</dbReference>
<evidence type="ECO:0000313" key="8">
    <source>
        <dbReference type="EMBL" id="HIV74864.1"/>
    </source>
</evidence>
<comment type="pathway">
    <text evidence="1">Porphyrin-containing compound metabolism; siroheme biosynthesis; sirohydrochlorin from precorrin-2: step 1/1.</text>
</comment>
<dbReference type="NCBIfam" id="TIGR01470">
    <property type="entry name" value="cysG_Nterm"/>
    <property type="match status" value="1"/>
</dbReference>
<reference evidence="8" key="1">
    <citation type="journal article" date="2021" name="PeerJ">
        <title>Extensive microbial diversity within the chicken gut microbiome revealed by metagenomics and culture.</title>
        <authorList>
            <person name="Gilroy R."/>
            <person name="Ravi A."/>
            <person name="Getino M."/>
            <person name="Pursley I."/>
            <person name="Horton D.L."/>
            <person name="Alikhan N.F."/>
            <person name="Baker D."/>
            <person name="Gharbi K."/>
            <person name="Hall N."/>
            <person name="Watson M."/>
            <person name="Adriaenssens E.M."/>
            <person name="Foster-Nyarko E."/>
            <person name="Jarju S."/>
            <person name="Secka A."/>
            <person name="Antonio M."/>
            <person name="Oren A."/>
            <person name="Chaudhuri R.R."/>
            <person name="La Ragione R."/>
            <person name="Hildebrand F."/>
            <person name="Pallen M.J."/>
        </authorList>
    </citation>
    <scope>NUCLEOTIDE SEQUENCE</scope>
    <source>
        <strain evidence="8">CHK169-2315</strain>
    </source>
</reference>
<dbReference type="InterPro" id="IPR006367">
    <property type="entry name" value="Sirohaem_synthase_N"/>
</dbReference>
<evidence type="ECO:0000256" key="2">
    <source>
        <dbReference type="ARBA" id="ARBA00012400"/>
    </source>
</evidence>
<dbReference type="Gene3D" id="3.30.160.110">
    <property type="entry name" value="Siroheme synthase, domain 2"/>
    <property type="match status" value="1"/>
</dbReference>